<dbReference type="InterPro" id="IPR011990">
    <property type="entry name" value="TPR-like_helical_dom_sf"/>
</dbReference>
<dbReference type="OrthoDB" id="185373at2759"/>
<evidence type="ECO:0000313" key="2">
    <source>
        <dbReference type="Proteomes" id="UP000325577"/>
    </source>
</evidence>
<organism evidence="1 2">
    <name type="scientific">Nyssa sinensis</name>
    <dbReference type="NCBI Taxonomy" id="561372"/>
    <lineage>
        <taxon>Eukaryota</taxon>
        <taxon>Viridiplantae</taxon>
        <taxon>Streptophyta</taxon>
        <taxon>Embryophyta</taxon>
        <taxon>Tracheophyta</taxon>
        <taxon>Spermatophyta</taxon>
        <taxon>Magnoliopsida</taxon>
        <taxon>eudicotyledons</taxon>
        <taxon>Gunneridae</taxon>
        <taxon>Pentapetalae</taxon>
        <taxon>asterids</taxon>
        <taxon>Cornales</taxon>
        <taxon>Nyssaceae</taxon>
        <taxon>Nyssa</taxon>
    </lineage>
</organism>
<protein>
    <recommendedName>
        <fullName evidence="3">Pentatricopeptide repeat-containing protein</fullName>
    </recommendedName>
</protein>
<evidence type="ECO:0008006" key="3">
    <source>
        <dbReference type="Google" id="ProtNLM"/>
    </source>
</evidence>
<dbReference type="Gene3D" id="1.25.40.10">
    <property type="entry name" value="Tetratricopeptide repeat domain"/>
    <property type="match status" value="2"/>
</dbReference>
<dbReference type="InterPro" id="IPR046960">
    <property type="entry name" value="PPR_At4g14850-like_plant"/>
</dbReference>
<evidence type="ECO:0000313" key="1">
    <source>
        <dbReference type="EMBL" id="KAA8516257.1"/>
    </source>
</evidence>
<dbReference type="AlphaFoldDB" id="A0A5J4ZG93"/>
<dbReference type="Proteomes" id="UP000325577">
    <property type="component" value="Linkage Group LG8"/>
</dbReference>
<keyword evidence="2" id="KW-1185">Reference proteome</keyword>
<reference evidence="1 2" key="1">
    <citation type="submission" date="2019-09" db="EMBL/GenBank/DDBJ databases">
        <title>A chromosome-level genome assembly of the Chinese tupelo Nyssa sinensis.</title>
        <authorList>
            <person name="Yang X."/>
            <person name="Kang M."/>
            <person name="Yang Y."/>
            <person name="Xiong H."/>
            <person name="Wang M."/>
            <person name="Zhang Z."/>
            <person name="Wang Z."/>
            <person name="Wu H."/>
            <person name="Ma T."/>
            <person name="Liu J."/>
            <person name="Xi Z."/>
        </authorList>
    </citation>
    <scope>NUCLEOTIDE SEQUENCE [LARGE SCALE GENOMIC DNA]</scope>
    <source>
        <strain evidence="1">J267</strain>
        <tissue evidence="1">Leaf</tissue>
    </source>
</reference>
<name>A0A5J4ZG93_9ASTE</name>
<accession>A0A5J4ZG93</accession>
<dbReference type="PANTHER" id="PTHR47926:SF347">
    <property type="entry name" value="PENTATRICOPEPTIDE REPEAT-CONTAINING PROTEIN"/>
    <property type="match status" value="1"/>
</dbReference>
<dbReference type="EMBL" id="CM018051">
    <property type="protein sequence ID" value="KAA8516257.1"/>
    <property type="molecule type" value="Genomic_DNA"/>
</dbReference>
<dbReference type="GO" id="GO:0003723">
    <property type="term" value="F:RNA binding"/>
    <property type="evidence" value="ECO:0007669"/>
    <property type="project" value="InterPro"/>
</dbReference>
<dbReference type="PANTHER" id="PTHR47926">
    <property type="entry name" value="PENTATRICOPEPTIDE REPEAT-CONTAINING PROTEIN"/>
    <property type="match status" value="1"/>
</dbReference>
<gene>
    <name evidence="1" type="ORF">F0562_016550</name>
</gene>
<proteinExistence type="predicted"/>
<sequence>MEQHGICANHRTCLWLLEGYLKSGSLVYAKKLHRRILKSGFDAQHVICSQLIYFYVACGDVDNATEVLYNLSRHRDGFSYNSHTRCGFSVRALQLFEKRQLDKLKPDCITVTSLLSACASVEALIRENNSACMRQRLIENVVLWNVMLVTYGRTACSHVGSVFKGLKYFKYMSKEHGLVPKPEHYACVVDILGRAGFLFCAREFIGAMPIEPDIILWRTLIKCLCSSEEPGN</sequence>
<dbReference type="GO" id="GO:0009451">
    <property type="term" value="P:RNA modification"/>
    <property type="evidence" value="ECO:0007669"/>
    <property type="project" value="InterPro"/>
</dbReference>